<dbReference type="PANTHER" id="PTHR44218">
    <property type="entry name" value="PROTEIN SPA1-RELATED 2"/>
    <property type="match status" value="1"/>
</dbReference>
<dbReference type="PROSITE" id="PS00678">
    <property type="entry name" value="WD_REPEATS_1"/>
    <property type="match status" value="2"/>
</dbReference>
<proteinExistence type="inferred from homology"/>
<feature type="region of interest" description="Disordered" evidence="12">
    <location>
        <begin position="531"/>
        <end position="553"/>
    </location>
</feature>
<feature type="repeat" description="PPR" evidence="11">
    <location>
        <begin position="76"/>
        <end position="106"/>
    </location>
</feature>
<dbReference type="PROSITE" id="PS50011">
    <property type="entry name" value="PROTEIN_KINASE_DOM"/>
    <property type="match status" value="1"/>
</dbReference>
<feature type="repeat" description="PPR" evidence="11">
    <location>
        <begin position="107"/>
        <end position="141"/>
    </location>
</feature>
<accession>A0A2U1M9V2</accession>
<evidence type="ECO:0000256" key="4">
    <source>
        <dbReference type="ARBA" id="ARBA00022679"/>
    </source>
</evidence>
<dbReference type="Pfam" id="PF13041">
    <property type="entry name" value="PPR_2"/>
    <property type="match status" value="3"/>
</dbReference>
<evidence type="ECO:0000256" key="11">
    <source>
        <dbReference type="PROSITE-ProRule" id="PRU00708"/>
    </source>
</evidence>
<keyword evidence="8" id="KW-0539">Nucleus</keyword>
<dbReference type="InterPro" id="IPR020472">
    <property type="entry name" value="WD40_PAC1"/>
</dbReference>
<dbReference type="InterPro" id="IPR000719">
    <property type="entry name" value="Prot_kinase_dom"/>
</dbReference>
<evidence type="ECO:0000259" key="13">
    <source>
        <dbReference type="PROSITE" id="PS50011"/>
    </source>
</evidence>
<dbReference type="AlphaFoldDB" id="A0A2U1M9V2"/>
<dbReference type="InterPro" id="IPR032867">
    <property type="entry name" value="DYW_dom"/>
</dbReference>
<dbReference type="PROSITE" id="PS50294">
    <property type="entry name" value="WD_REPEATS_REGION"/>
    <property type="match status" value="2"/>
</dbReference>
<keyword evidence="5" id="KW-0677">Repeat</keyword>
<organism evidence="14 15">
    <name type="scientific">Artemisia annua</name>
    <name type="common">Sweet wormwood</name>
    <dbReference type="NCBI Taxonomy" id="35608"/>
    <lineage>
        <taxon>Eukaryota</taxon>
        <taxon>Viridiplantae</taxon>
        <taxon>Streptophyta</taxon>
        <taxon>Embryophyta</taxon>
        <taxon>Tracheophyta</taxon>
        <taxon>Spermatophyta</taxon>
        <taxon>Magnoliopsida</taxon>
        <taxon>eudicotyledons</taxon>
        <taxon>Gunneridae</taxon>
        <taxon>Pentapetalae</taxon>
        <taxon>asterids</taxon>
        <taxon>campanulids</taxon>
        <taxon>Asterales</taxon>
        <taxon>Asteraceae</taxon>
        <taxon>Asteroideae</taxon>
        <taxon>Anthemideae</taxon>
        <taxon>Artemisiinae</taxon>
        <taxon>Artemisia</taxon>
    </lineage>
</organism>
<dbReference type="PROSITE" id="PS51375">
    <property type="entry name" value="PPR"/>
    <property type="match status" value="4"/>
</dbReference>
<dbReference type="STRING" id="35608.A0A2U1M9V2"/>
<evidence type="ECO:0000256" key="5">
    <source>
        <dbReference type="ARBA" id="ARBA00022737"/>
    </source>
</evidence>
<dbReference type="InterPro" id="IPR046848">
    <property type="entry name" value="E_motif"/>
</dbReference>
<dbReference type="NCBIfam" id="TIGR00756">
    <property type="entry name" value="PPR"/>
    <property type="match status" value="4"/>
</dbReference>
<dbReference type="InterPro" id="IPR036322">
    <property type="entry name" value="WD40_repeat_dom_sf"/>
</dbReference>
<feature type="repeat" description="PPR" evidence="11">
    <location>
        <begin position="208"/>
        <end position="238"/>
    </location>
</feature>
<evidence type="ECO:0000256" key="12">
    <source>
        <dbReference type="SAM" id="MobiDB-lite"/>
    </source>
</evidence>
<dbReference type="GO" id="GO:0042802">
    <property type="term" value="F:identical protein binding"/>
    <property type="evidence" value="ECO:0007669"/>
    <property type="project" value="UniProtKB-ARBA"/>
</dbReference>
<evidence type="ECO:0000256" key="2">
    <source>
        <dbReference type="ARBA" id="ARBA00006643"/>
    </source>
</evidence>
<comment type="caution">
    <text evidence="14">The sequence shown here is derived from an EMBL/GenBank/DDBJ whole genome shotgun (WGS) entry which is preliminary data.</text>
</comment>
<dbReference type="InterPro" id="IPR001680">
    <property type="entry name" value="WD40_rpt"/>
</dbReference>
<dbReference type="EMBL" id="PKPP01006015">
    <property type="protein sequence ID" value="PWA58002.1"/>
    <property type="molecule type" value="Genomic_DNA"/>
</dbReference>
<dbReference type="GO" id="GO:0005634">
    <property type="term" value="C:nucleus"/>
    <property type="evidence" value="ECO:0007669"/>
    <property type="project" value="UniProtKB-SubCell"/>
</dbReference>
<dbReference type="GO" id="GO:0008270">
    <property type="term" value="F:zinc ion binding"/>
    <property type="evidence" value="ECO:0007669"/>
    <property type="project" value="InterPro"/>
</dbReference>
<evidence type="ECO:0000256" key="1">
    <source>
        <dbReference type="ARBA" id="ARBA00004123"/>
    </source>
</evidence>
<keyword evidence="7" id="KW-0175">Coiled coil</keyword>
<keyword evidence="4" id="KW-0808">Transferase</keyword>
<dbReference type="FunFam" id="2.130.10.10:FF:000090">
    <property type="entry name" value="E3 ubiquitin-protein ligase RFWD2 isoform X1"/>
    <property type="match status" value="1"/>
</dbReference>
<evidence type="ECO:0000256" key="6">
    <source>
        <dbReference type="ARBA" id="ARBA00022786"/>
    </source>
</evidence>
<keyword evidence="14" id="KW-0418">Kinase</keyword>
<dbReference type="InterPro" id="IPR011990">
    <property type="entry name" value="TPR-like_helical_dom_sf"/>
</dbReference>
<dbReference type="PANTHER" id="PTHR44218:SF7">
    <property type="entry name" value="PROTEIN KINASE DOMAIN-CONTAINING PROTEIN"/>
    <property type="match status" value="1"/>
</dbReference>
<dbReference type="InterPro" id="IPR002885">
    <property type="entry name" value="PPR_rpt"/>
</dbReference>
<dbReference type="FunFam" id="1.25.40.10:FF:000427">
    <property type="entry name" value="Pentatricopeptide repeat-containing protein chloroplastic"/>
    <property type="match status" value="1"/>
</dbReference>
<dbReference type="SUPFAM" id="SSF56112">
    <property type="entry name" value="Protein kinase-like (PK-like)"/>
    <property type="match status" value="1"/>
</dbReference>
<dbReference type="InterPro" id="IPR015943">
    <property type="entry name" value="WD40/YVTN_repeat-like_dom_sf"/>
</dbReference>
<dbReference type="FunFam" id="1.25.40.10:FF:000366">
    <property type="entry name" value="Pentatricopeptide (PPR) repeat-containing protein"/>
    <property type="match status" value="1"/>
</dbReference>
<feature type="repeat" description="PPR" evidence="11">
    <location>
        <begin position="6"/>
        <end position="40"/>
    </location>
</feature>
<dbReference type="PRINTS" id="PR00320">
    <property type="entry name" value="GPROTEINBRPT"/>
</dbReference>
<dbReference type="FunFam" id="1.25.40.10:FF:000031">
    <property type="entry name" value="Pentatricopeptide repeat-containing protein mitochondrial"/>
    <property type="match status" value="1"/>
</dbReference>
<evidence type="ECO:0000256" key="10">
    <source>
        <dbReference type="PROSITE-ProRule" id="PRU00221"/>
    </source>
</evidence>
<comment type="subcellular location">
    <subcellularLocation>
        <location evidence="1">Nucleus</location>
    </subcellularLocation>
</comment>
<dbReference type="InterPro" id="IPR011009">
    <property type="entry name" value="Kinase-like_dom_sf"/>
</dbReference>
<dbReference type="SUPFAM" id="SSF50978">
    <property type="entry name" value="WD40 repeat-like"/>
    <property type="match status" value="1"/>
</dbReference>
<dbReference type="Gene3D" id="1.25.40.10">
    <property type="entry name" value="Tetratricopeptide repeat domain"/>
    <property type="match status" value="2"/>
</dbReference>
<feature type="domain" description="Protein kinase" evidence="13">
    <location>
        <begin position="443"/>
        <end position="747"/>
    </location>
</feature>
<keyword evidence="6" id="KW-0833">Ubl conjugation pathway</keyword>
<keyword evidence="15" id="KW-1185">Reference proteome</keyword>
<dbReference type="Pfam" id="PF20431">
    <property type="entry name" value="E_motif"/>
    <property type="match status" value="1"/>
</dbReference>
<reference evidence="14 15" key="1">
    <citation type="journal article" date="2018" name="Mol. Plant">
        <title>The genome of Artemisia annua provides insight into the evolution of Asteraceae family and artemisinin biosynthesis.</title>
        <authorList>
            <person name="Shen Q."/>
            <person name="Zhang L."/>
            <person name="Liao Z."/>
            <person name="Wang S."/>
            <person name="Yan T."/>
            <person name="Shi P."/>
            <person name="Liu M."/>
            <person name="Fu X."/>
            <person name="Pan Q."/>
            <person name="Wang Y."/>
            <person name="Lv Z."/>
            <person name="Lu X."/>
            <person name="Zhang F."/>
            <person name="Jiang W."/>
            <person name="Ma Y."/>
            <person name="Chen M."/>
            <person name="Hao X."/>
            <person name="Li L."/>
            <person name="Tang Y."/>
            <person name="Lv G."/>
            <person name="Zhou Y."/>
            <person name="Sun X."/>
            <person name="Brodelius P.E."/>
            <person name="Rose J.K.C."/>
            <person name="Tang K."/>
        </authorList>
    </citation>
    <scope>NUCLEOTIDE SEQUENCE [LARGE SCALE GENOMIC DNA]</scope>
    <source>
        <strain evidence="15">cv. Huhao1</strain>
        <tissue evidence="14">Leaf</tissue>
    </source>
</reference>
<gene>
    <name evidence="14" type="ORF">CTI12_AA403960</name>
</gene>
<protein>
    <submittedName>
        <fullName evidence="14">Protein kinase-like domain, Coatomer beta' subunit (COPB2), WD40 repeat, conserved site</fullName>
    </submittedName>
</protein>
<dbReference type="SMART" id="SM00220">
    <property type="entry name" value="S_TKc"/>
    <property type="match status" value="1"/>
</dbReference>
<evidence type="ECO:0000256" key="7">
    <source>
        <dbReference type="ARBA" id="ARBA00023054"/>
    </source>
</evidence>
<keyword evidence="9" id="KW-0607">Phytochrome signaling pathway</keyword>
<evidence type="ECO:0000256" key="8">
    <source>
        <dbReference type="ARBA" id="ARBA00023242"/>
    </source>
</evidence>
<dbReference type="Proteomes" id="UP000245207">
    <property type="component" value="Unassembled WGS sequence"/>
</dbReference>
<feature type="repeat" description="WD" evidence="10">
    <location>
        <begin position="1084"/>
        <end position="1117"/>
    </location>
</feature>
<keyword evidence="3 10" id="KW-0853">WD repeat</keyword>
<dbReference type="GO" id="GO:0004672">
    <property type="term" value="F:protein kinase activity"/>
    <property type="evidence" value="ECO:0007669"/>
    <property type="project" value="InterPro"/>
</dbReference>
<comment type="similarity">
    <text evidence="2">Belongs to the PPR family. PCMP-H subfamily.</text>
</comment>
<dbReference type="OrthoDB" id="273771at2759"/>
<evidence type="ECO:0000256" key="9">
    <source>
        <dbReference type="ARBA" id="ARBA00084091"/>
    </source>
</evidence>
<dbReference type="PROSITE" id="PS50082">
    <property type="entry name" value="WD_REPEATS_2"/>
    <property type="match status" value="2"/>
</dbReference>
<dbReference type="Pfam" id="PF00400">
    <property type="entry name" value="WD40"/>
    <property type="match status" value="3"/>
</dbReference>
<dbReference type="InterPro" id="IPR019775">
    <property type="entry name" value="WD40_repeat_CS"/>
</dbReference>
<dbReference type="Gene3D" id="1.10.510.10">
    <property type="entry name" value="Transferase(Phosphotransferase) domain 1"/>
    <property type="match status" value="1"/>
</dbReference>
<dbReference type="SMART" id="SM00320">
    <property type="entry name" value="WD40"/>
    <property type="match status" value="7"/>
</dbReference>
<evidence type="ECO:0000313" key="15">
    <source>
        <dbReference type="Proteomes" id="UP000245207"/>
    </source>
</evidence>
<dbReference type="InterPro" id="IPR044630">
    <property type="entry name" value="SPA1/2/3/4"/>
</dbReference>
<evidence type="ECO:0000256" key="3">
    <source>
        <dbReference type="ARBA" id="ARBA00022574"/>
    </source>
</evidence>
<dbReference type="GO" id="GO:0005524">
    <property type="term" value="F:ATP binding"/>
    <property type="evidence" value="ECO:0007669"/>
    <property type="project" value="InterPro"/>
</dbReference>
<dbReference type="Pfam" id="PF14432">
    <property type="entry name" value="DYW_deaminase"/>
    <property type="match status" value="1"/>
</dbReference>
<sequence>MANKRNVFVWNVLIRGYAWNGPFRNGILLFNEMVKYGVVPDNFTFPFVLKACANVGDVGVGRDVHEHVVRTGWDKDVFVCAGLIDMYAKCGEVESAREVFDKVVERDVVIWNAMMAGYGQNGCAEECLELCGEMAGSGVRPTVATLVTAISSCADMSDLVHGRELHGYSWRQGFDFQDKVKTALVDMYAKSGSVKVARMIFDRLMEKRVVSYNAMITGYAMHGHAMEALDLFEKMTYDTRPDHITFVGVLSACNHGGLLNKGRELFDLMIHEYKITPTVQHYSSMVDLIGHYGRLEEAYDMIMNMTITPDSGIWGALLNSCKIHGNVELGELALEKLIELEPDEAGNYVIMSNIYAQAGKYEGVAKLRELMTNKKLKKDIACSRIKVNKKEHVFLTDDRSHPMSDEINEELQRVEKLMNEAGYVPNIAPVFHDVDDDEKMRMVRRHSERLAIAFGLISTPPKSTLLIRNTLKVCEDCHVAIKFISKITEREIVLRDVNRYHHFKEGSCSCGDCWTNDVLRIGVEFRRKTVGDMDNSSETGEQRPIPANTTRFSGDTNRDHLVHSWETKDVSLRHWLDNPERVIDGLECLHIFIQIVKIVSLAHSQGIVVHNDVTSTQTAEFKGSCLPLDETRFEADAKQSEEKKHVFPMKQILQMETNWYTSPEEAAGGQSLCASDVYRLGVLLFELYYPCSSPEEKNATMSSLRHRLFPPELHFKWPKEAFFCLRLLHPDPSSRPNIDEVLQSEFLSEPRESLDEREAVIELEEKIAEQELLLEFLLMLQQRKQEAFDHLRRDVSFLSSDLQEVTNMQASIRSKGCSSSGSRKRIKTLPDDQEKVVTKSSRVVKNFQRLETAYFMSRHKTSKPVGKQLPTNRPVTSGWMNPFLEGLSKYMSVSKLKVKADLKQGDLFNSSNLVCSLSFDRDGEYFATAGVNKKIKVFEYNSVLKEDQDIHFPLVEIPTRSKLSSICWNGYIKSQIASSNFEGVVQVWDVTQSQVSVEMREHERRVWSVDFAADPKLLASGSDDGSVKLWNINQGSSIGTIKTKANVCCVKFPTDYSNFLAFGSADHKVYYYDLRNLSVPLCTLVGHKKTVSYIRFIDSTTLVSSSTDNTLKLWDISDTTSHILDNPLQTFTGHANVKNFVGLSVSEGYIATGSETNEVFIYHKAFPMPALSYKFNTTDPISGNEVDDNNNEQFISSVCWRNQSSTLVAANSMGNIKVLEMV</sequence>
<dbReference type="CDD" id="cd00200">
    <property type="entry name" value="WD40"/>
    <property type="match status" value="1"/>
</dbReference>
<evidence type="ECO:0000313" key="14">
    <source>
        <dbReference type="EMBL" id="PWA58002.1"/>
    </source>
</evidence>
<dbReference type="GO" id="GO:0009640">
    <property type="term" value="P:photomorphogenesis"/>
    <property type="evidence" value="ECO:0007669"/>
    <property type="project" value="InterPro"/>
</dbReference>
<dbReference type="Pfam" id="PF01535">
    <property type="entry name" value="PPR"/>
    <property type="match status" value="1"/>
</dbReference>
<feature type="repeat" description="WD" evidence="10">
    <location>
        <begin position="999"/>
        <end position="1040"/>
    </location>
</feature>
<name>A0A2U1M9V2_ARTAN</name>
<dbReference type="Gene3D" id="2.130.10.10">
    <property type="entry name" value="YVTN repeat-like/Quinoprotein amine dehydrogenase"/>
    <property type="match status" value="1"/>
</dbReference>
<dbReference type="GO" id="GO:0009585">
    <property type="term" value="P:red, far-red light phototransduction"/>
    <property type="evidence" value="ECO:0007669"/>
    <property type="project" value="UniProtKB-KW"/>
</dbReference>